<feature type="region of interest" description="Disordered" evidence="1">
    <location>
        <begin position="1"/>
        <end position="29"/>
    </location>
</feature>
<reference evidence="2 3" key="1">
    <citation type="submission" date="2015-06" db="EMBL/GenBank/DDBJ databases">
        <title>Draft genome of the ant-associated black yeast Phialophora attae CBS 131958.</title>
        <authorList>
            <person name="Moreno L.F."/>
            <person name="Stielow B.J."/>
            <person name="de Hoog S."/>
            <person name="Vicente V.A."/>
            <person name="Weiss V.A."/>
            <person name="de Vries M."/>
            <person name="Cruz L.M."/>
            <person name="Souza E.M."/>
        </authorList>
    </citation>
    <scope>NUCLEOTIDE SEQUENCE [LARGE SCALE GENOMIC DNA]</scope>
    <source>
        <strain evidence="2 3">CBS 131958</strain>
    </source>
</reference>
<comment type="caution">
    <text evidence="2">The sequence shown here is derived from an EMBL/GenBank/DDBJ whole genome shotgun (WGS) entry which is preliminary data.</text>
</comment>
<sequence>MPPKASTKRARAPTVSDTQPSKRQAAAASKPAVDLNVALATLSDTSLRQLVSAQINLEPTSDLAEAIRNEYTRIIAQRSATVVDFDHHSKSVWRELNLSHSKKSSRWQFEAAGDAEGVVSDAIRSISQTATESGANKGTRENALTTLRKIGKTICLAGDQLGSEVRDGYCCTELVGAMKAVMEGMSMAEREAFFEAGDFVEKLEELEQLSEGYGIMTGLSELFDLAGYGEEDED</sequence>
<proteinExistence type="predicted"/>
<dbReference type="OrthoDB" id="4364733at2759"/>
<evidence type="ECO:0000256" key="1">
    <source>
        <dbReference type="SAM" id="MobiDB-lite"/>
    </source>
</evidence>
<dbReference type="RefSeq" id="XP_017996947.1">
    <property type="nucleotide sequence ID" value="XM_018146285.1"/>
</dbReference>
<name>A0A0N1H060_9EURO</name>
<dbReference type="VEuPathDB" id="FungiDB:AB675_6024"/>
<dbReference type="EMBL" id="LFJN01000027">
    <property type="protein sequence ID" value="KPI36984.1"/>
    <property type="molecule type" value="Genomic_DNA"/>
</dbReference>
<organism evidence="2 3">
    <name type="scientific">Cyphellophora attinorum</name>
    <dbReference type="NCBI Taxonomy" id="1664694"/>
    <lineage>
        <taxon>Eukaryota</taxon>
        <taxon>Fungi</taxon>
        <taxon>Dikarya</taxon>
        <taxon>Ascomycota</taxon>
        <taxon>Pezizomycotina</taxon>
        <taxon>Eurotiomycetes</taxon>
        <taxon>Chaetothyriomycetidae</taxon>
        <taxon>Chaetothyriales</taxon>
        <taxon>Cyphellophoraceae</taxon>
        <taxon>Cyphellophora</taxon>
    </lineage>
</organism>
<keyword evidence="3" id="KW-1185">Reference proteome</keyword>
<dbReference type="AlphaFoldDB" id="A0A0N1H060"/>
<gene>
    <name evidence="2" type="ORF">AB675_6024</name>
</gene>
<evidence type="ECO:0000313" key="3">
    <source>
        <dbReference type="Proteomes" id="UP000038010"/>
    </source>
</evidence>
<protein>
    <submittedName>
        <fullName evidence="2">Uncharacterized protein</fullName>
    </submittedName>
</protein>
<evidence type="ECO:0000313" key="2">
    <source>
        <dbReference type="EMBL" id="KPI36984.1"/>
    </source>
</evidence>
<feature type="compositionally biased region" description="Basic residues" evidence="1">
    <location>
        <begin position="1"/>
        <end position="11"/>
    </location>
</feature>
<accession>A0A0N1H060</accession>
<dbReference type="Proteomes" id="UP000038010">
    <property type="component" value="Unassembled WGS sequence"/>
</dbReference>
<dbReference type="GeneID" id="28738165"/>